<evidence type="ECO:0000259" key="5">
    <source>
        <dbReference type="PROSITE" id="PS50146"/>
    </source>
</evidence>
<evidence type="ECO:0000256" key="4">
    <source>
        <dbReference type="ARBA" id="ARBA00022840"/>
    </source>
</evidence>
<dbReference type="InterPro" id="IPR045540">
    <property type="entry name" value="YegS/DAGK_C"/>
</dbReference>
<evidence type="ECO:0000256" key="1">
    <source>
        <dbReference type="ARBA" id="ARBA00022679"/>
    </source>
</evidence>
<dbReference type="EMBL" id="JACVFC010000003">
    <property type="protein sequence ID" value="MBC9933481.1"/>
    <property type="molecule type" value="Genomic_DNA"/>
</dbReference>
<dbReference type="Gene3D" id="3.40.50.10330">
    <property type="entry name" value="Probable inorganic polyphosphate/atp-NAD kinase, domain 1"/>
    <property type="match status" value="1"/>
</dbReference>
<feature type="domain" description="DAGKc" evidence="5">
    <location>
        <begin position="2"/>
        <end position="135"/>
    </location>
</feature>
<name>A0ABR7TSM4_9BACT</name>
<evidence type="ECO:0000256" key="3">
    <source>
        <dbReference type="ARBA" id="ARBA00022777"/>
    </source>
</evidence>
<evidence type="ECO:0000313" key="6">
    <source>
        <dbReference type="EMBL" id="MBC9933481.1"/>
    </source>
</evidence>
<gene>
    <name evidence="6" type="ORF">ICL07_24030</name>
</gene>
<protein>
    <submittedName>
        <fullName evidence="6">Diacylglycerol kinase family lipid kinase</fullName>
    </submittedName>
</protein>
<sequence>MEKKLRLLFVINPASGAARKVAPQEVVQRFLAYHAGVMGELLLLTGHPADDDARLRQLLQQGGWNGVVAAGGDGTVKMVATCLLHTDIPLGILPAGSANGMARDLCIPESWEAALDLVLQAHVRKIDVIQINGREISIHLSDIGLNALLVKYFQQSGVRGMAGYARMVVKTFWYRQRFAVEIDNGADQVKREAFMIVLANAGKYGTGACINPVSDLSDGIFEVVLIKQLSLLETLKMLFIRRPFNPHKTEIIRARKVYIHTPKKAEFQIDGEYMGKVTTVAAEIIPRSLAVFVPAQGS</sequence>
<dbReference type="Gene3D" id="2.60.200.40">
    <property type="match status" value="1"/>
</dbReference>
<evidence type="ECO:0000256" key="2">
    <source>
        <dbReference type="ARBA" id="ARBA00022741"/>
    </source>
</evidence>
<proteinExistence type="predicted"/>
<dbReference type="GO" id="GO:0016301">
    <property type="term" value="F:kinase activity"/>
    <property type="evidence" value="ECO:0007669"/>
    <property type="project" value="UniProtKB-KW"/>
</dbReference>
<dbReference type="InterPro" id="IPR050187">
    <property type="entry name" value="Lipid_Phosphate_FormReg"/>
</dbReference>
<comment type="caution">
    <text evidence="6">The sequence shown here is derived from an EMBL/GenBank/DDBJ whole genome shotgun (WGS) entry which is preliminary data.</text>
</comment>
<dbReference type="SUPFAM" id="SSF111331">
    <property type="entry name" value="NAD kinase/diacylglycerol kinase-like"/>
    <property type="match status" value="1"/>
</dbReference>
<dbReference type="PANTHER" id="PTHR12358">
    <property type="entry name" value="SPHINGOSINE KINASE"/>
    <property type="match status" value="1"/>
</dbReference>
<organism evidence="6 7">
    <name type="scientific">Chitinophaga qingshengii</name>
    <dbReference type="NCBI Taxonomy" id="1569794"/>
    <lineage>
        <taxon>Bacteria</taxon>
        <taxon>Pseudomonadati</taxon>
        <taxon>Bacteroidota</taxon>
        <taxon>Chitinophagia</taxon>
        <taxon>Chitinophagales</taxon>
        <taxon>Chitinophagaceae</taxon>
        <taxon>Chitinophaga</taxon>
    </lineage>
</organism>
<accession>A0ABR7TSM4</accession>
<dbReference type="SMART" id="SM00046">
    <property type="entry name" value="DAGKc"/>
    <property type="match status" value="1"/>
</dbReference>
<dbReference type="RefSeq" id="WP_188090577.1">
    <property type="nucleotide sequence ID" value="NZ_JACVFC010000003.1"/>
</dbReference>
<keyword evidence="3 6" id="KW-0418">Kinase</keyword>
<keyword evidence="1" id="KW-0808">Transferase</keyword>
<dbReference type="InterPro" id="IPR017438">
    <property type="entry name" value="ATP-NAD_kinase_N"/>
</dbReference>
<keyword evidence="4" id="KW-0067">ATP-binding</keyword>
<keyword evidence="2" id="KW-0547">Nucleotide-binding</keyword>
<keyword evidence="7" id="KW-1185">Reference proteome</keyword>
<dbReference type="InterPro" id="IPR001206">
    <property type="entry name" value="Diacylglycerol_kinase_cat_dom"/>
</dbReference>
<evidence type="ECO:0000313" key="7">
    <source>
        <dbReference type="Proteomes" id="UP000659124"/>
    </source>
</evidence>
<dbReference type="PANTHER" id="PTHR12358:SF54">
    <property type="entry name" value="SPHINGOSINE KINASE RELATED PROTEIN"/>
    <property type="match status" value="1"/>
</dbReference>
<dbReference type="Pfam" id="PF00781">
    <property type="entry name" value="DAGK_cat"/>
    <property type="match status" value="1"/>
</dbReference>
<dbReference type="PROSITE" id="PS50146">
    <property type="entry name" value="DAGK"/>
    <property type="match status" value="1"/>
</dbReference>
<dbReference type="Proteomes" id="UP000659124">
    <property type="component" value="Unassembled WGS sequence"/>
</dbReference>
<dbReference type="InterPro" id="IPR016064">
    <property type="entry name" value="NAD/diacylglycerol_kinase_sf"/>
</dbReference>
<reference evidence="6 7" key="1">
    <citation type="submission" date="2020-09" db="EMBL/GenBank/DDBJ databases">
        <title>Genome sequences of type strains of Chitinophaga qingshengii and Chitinophaga varians.</title>
        <authorList>
            <person name="Kittiwongwattana C."/>
        </authorList>
    </citation>
    <scope>NUCLEOTIDE SEQUENCE [LARGE SCALE GENOMIC DNA]</scope>
    <source>
        <strain evidence="6 7">JCM 30026</strain>
    </source>
</reference>
<dbReference type="Pfam" id="PF19279">
    <property type="entry name" value="YegS_C"/>
    <property type="match status" value="1"/>
</dbReference>